<dbReference type="InterPro" id="IPR035952">
    <property type="entry name" value="Rhomboid-like_sf"/>
</dbReference>
<sequence length="208" mass="23375">MDLVTLFVIGVTSLVSFKAFNDRYFFDRFKFNIAGIERGEQWRFFTSGVLHADLQHLFFNMFTLFFFADEVIGSFNSVKFLIIYLASMLGGSFLSYIINRNNYAYSAVGASGAVSGIIYSAILLDPSMRIYFGIPGWIFGIGYMIYSIIGMQRKADNIGHDAHIGGAITGYLITLLYDYNIILDRPFVVGAMLLPIIAVIILIKMNKV</sequence>
<keyword evidence="6 7" id="KW-0472">Membrane</keyword>
<dbReference type="PANTHER" id="PTHR43731">
    <property type="entry name" value="RHOMBOID PROTEASE"/>
    <property type="match status" value="1"/>
</dbReference>
<dbReference type="SUPFAM" id="SSF144091">
    <property type="entry name" value="Rhomboid-like"/>
    <property type="match status" value="1"/>
</dbReference>
<evidence type="ECO:0000256" key="4">
    <source>
        <dbReference type="ARBA" id="ARBA00022801"/>
    </source>
</evidence>
<dbReference type="EMBL" id="BBML01000004">
    <property type="protein sequence ID" value="GAK97139.1"/>
    <property type="molecule type" value="Genomic_DNA"/>
</dbReference>
<feature type="transmembrane region" description="Helical" evidence="7">
    <location>
        <begin position="42"/>
        <end position="68"/>
    </location>
</feature>
<dbReference type="Gene3D" id="1.20.1540.10">
    <property type="entry name" value="Rhomboid-like"/>
    <property type="match status" value="1"/>
</dbReference>
<evidence type="ECO:0000256" key="5">
    <source>
        <dbReference type="ARBA" id="ARBA00022989"/>
    </source>
</evidence>
<proteinExistence type="inferred from homology"/>
<evidence type="ECO:0000256" key="1">
    <source>
        <dbReference type="ARBA" id="ARBA00004141"/>
    </source>
</evidence>
<keyword evidence="3 7" id="KW-0812">Transmembrane</keyword>
<name>A0A090Q234_9FLAO</name>
<comment type="caution">
    <text evidence="9">The sequence shown here is derived from an EMBL/GenBank/DDBJ whole genome shotgun (WGS) entry which is preliminary data.</text>
</comment>
<keyword evidence="4" id="KW-0378">Hydrolase</keyword>
<feature type="transmembrane region" description="Helical" evidence="7">
    <location>
        <begin position="104"/>
        <end position="123"/>
    </location>
</feature>
<dbReference type="AlphaFoldDB" id="A0A090Q234"/>
<dbReference type="RefSeq" id="WP_367379283.1">
    <property type="nucleotide sequence ID" value="NZ_BBML01000004.1"/>
</dbReference>
<comment type="similarity">
    <text evidence="2">Belongs to the peptidase S54 family.</text>
</comment>
<dbReference type="InterPro" id="IPR050925">
    <property type="entry name" value="Rhomboid_protease_S54"/>
</dbReference>
<evidence type="ECO:0000256" key="3">
    <source>
        <dbReference type="ARBA" id="ARBA00022692"/>
    </source>
</evidence>
<evidence type="ECO:0000256" key="2">
    <source>
        <dbReference type="ARBA" id="ARBA00009045"/>
    </source>
</evidence>
<feature type="transmembrane region" description="Helical" evidence="7">
    <location>
        <begin position="186"/>
        <end position="203"/>
    </location>
</feature>
<accession>A0A090Q234</accession>
<reference evidence="9" key="1">
    <citation type="journal article" date="2014" name="Genome Announc.">
        <title>Draft Genome Sequences of Marine Flavobacterium Nonlabens Strains NR17, NR24, NR27, NR32, NR33, and Ara13.</title>
        <authorList>
            <person name="Nakanishi M."/>
            <person name="Meirelles P."/>
            <person name="Suzuki R."/>
            <person name="Takatani N."/>
            <person name="Mino S."/>
            <person name="Suda W."/>
            <person name="Oshima K."/>
            <person name="Hattori M."/>
            <person name="Ohkuma M."/>
            <person name="Hosokawa M."/>
            <person name="Miyashita K."/>
            <person name="Thompson F.L."/>
            <person name="Niwa A."/>
            <person name="Sawabe T."/>
            <person name="Sawabe T."/>
        </authorList>
    </citation>
    <scope>NUCLEOTIDE SEQUENCE [LARGE SCALE GENOMIC DNA]</scope>
    <source>
        <strain evidence="9">JCM 19294</strain>
    </source>
</reference>
<gene>
    <name evidence="9" type="ORF">JCM19294_645</name>
</gene>
<dbReference type="GO" id="GO:0016020">
    <property type="term" value="C:membrane"/>
    <property type="evidence" value="ECO:0007669"/>
    <property type="project" value="UniProtKB-SubCell"/>
</dbReference>
<feature type="domain" description="Peptidase S54 rhomboid" evidence="8">
    <location>
        <begin position="39"/>
        <end position="176"/>
    </location>
</feature>
<dbReference type="GO" id="GO:0004252">
    <property type="term" value="F:serine-type endopeptidase activity"/>
    <property type="evidence" value="ECO:0007669"/>
    <property type="project" value="InterPro"/>
</dbReference>
<dbReference type="eggNOG" id="COG0705">
    <property type="taxonomic scope" value="Bacteria"/>
</dbReference>
<dbReference type="Proteomes" id="UP000029221">
    <property type="component" value="Unassembled WGS sequence"/>
</dbReference>
<dbReference type="PANTHER" id="PTHR43731:SF14">
    <property type="entry name" value="PRESENILIN-ASSOCIATED RHOMBOID-LIKE PROTEIN, MITOCHONDRIAL"/>
    <property type="match status" value="1"/>
</dbReference>
<keyword evidence="10" id="KW-1185">Reference proteome</keyword>
<organism evidence="9 10">
    <name type="scientific">Nonlabens tegetincola</name>
    <dbReference type="NCBI Taxonomy" id="323273"/>
    <lineage>
        <taxon>Bacteria</taxon>
        <taxon>Pseudomonadati</taxon>
        <taxon>Bacteroidota</taxon>
        <taxon>Flavobacteriia</taxon>
        <taxon>Flavobacteriales</taxon>
        <taxon>Flavobacteriaceae</taxon>
        <taxon>Nonlabens</taxon>
    </lineage>
</organism>
<evidence type="ECO:0000256" key="7">
    <source>
        <dbReference type="SAM" id="Phobius"/>
    </source>
</evidence>
<dbReference type="InterPro" id="IPR022764">
    <property type="entry name" value="Peptidase_S54_rhomboid_dom"/>
</dbReference>
<dbReference type="STRING" id="319236.BST91_04515"/>
<protein>
    <submittedName>
        <fullName evidence="9">Possible rhomboid family protein</fullName>
    </submittedName>
</protein>
<dbReference type="Pfam" id="PF01694">
    <property type="entry name" value="Rhomboid"/>
    <property type="match status" value="1"/>
</dbReference>
<evidence type="ECO:0000259" key="8">
    <source>
        <dbReference type="Pfam" id="PF01694"/>
    </source>
</evidence>
<evidence type="ECO:0000256" key="6">
    <source>
        <dbReference type="ARBA" id="ARBA00023136"/>
    </source>
</evidence>
<evidence type="ECO:0000313" key="10">
    <source>
        <dbReference type="Proteomes" id="UP000029221"/>
    </source>
</evidence>
<feature type="transmembrane region" description="Helical" evidence="7">
    <location>
        <begin position="80"/>
        <end position="98"/>
    </location>
</feature>
<evidence type="ECO:0000313" key="9">
    <source>
        <dbReference type="EMBL" id="GAK97139.1"/>
    </source>
</evidence>
<comment type="subcellular location">
    <subcellularLocation>
        <location evidence="1">Membrane</location>
        <topology evidence="1">Multi-pass membrane protein</topology>
    </subcellularLocation>
</comment>
<feature type="transmembrane region" description="Helical" evidence="7">
    <location>
        <begin position="130"/>
        <end position="149"/>
    </location>
</feature>
<keyword evidence="5 7" id="KW-1133">Transmembrane helix</keyword>